<reference evidence="1 2" key="1">
    <citation type="submission" date="2015-11" db="EMBL/GenBank/DDBJ databases">
        <title>Genome-wide analysis reveals the secondary metabolome in Streptomyces kanasensis ZX01.</title>
        <authorList>
            <person name="Zhang G."/>
            <person name="Han L."/>
            <person name="Feng J."/>
            <person name="Zhang X."/>
        </authorList>
    </citation>
    <scope>NUCLEOTIDE SEQUENCE [LARGE SCALE GENOMIC DNA]</scope>
    <source>
        <strain evidence="1 2">ZX01</strain>
    </source>
</reference>
<comment type="caution">
    <text evidence="1">The sequence shown here is derived from an EMBL/GenBank/DDBJ whole genome shotgun (WGS) entry which is preliminary data.</text>
</comment>
<dbReference type="AlphaFoldDB" id="A0A124ED86"/>
<protein>
    <recommendedName>
        <fullName evidence="3">Proteophosphoglycan 5</fullName>
    </recommendedName>
</protein>
<proteinExistence type="predicted"/>
<dbReference type="Proteomes" id="UP000054011">
    <property type="component" value="Unassembled WGS sequence"/>
</dbReference>
<keyword evidence="2" id="KW-1185">Reference proteome</keyword>
<dbReference type="OrthoDB" id="4507101at2"/>
<evidence type="ECO:0000313" key="1">
    <source>
        <dbReference type="EMBL" id="KUH39996.1"/>
    </source>
</evidence>
<dbReference type="RefSeq" id="WP_058940742.1">
    <property type="nucleotide sequence ID" value="NZ_LNSV01000006.1"/>
</dbReference>
<sequence>MHVPSLPEDLDRPARVWARAVTLALLERACSRRREHDLDDEGVWCHTTGAGGWWRVALLDADRAVICGQDPDGSHTHVGGEQIDFLAGGPDWLPWERLRDDAEGNLLGFVYWWDEGAWHRIAYPRELREDGMVGTAAWAGSAEEFLVTALGECGDGMAPGQEAVFADALSAFLAGAEEGAADGGAVTALLAATRPGGVSEERLRKALDLADRAGLTGRRPLGTAR</sequence>
<accession>A0A124ED86</accession>
<name>A0A124ED86_9ACTN</name>
<dbReference type="STRING" id="936756.ATE80_04190"/>
<evidence type="ECO:0008006" key="3">
    <source>
        <dbReference type="Google" id="ProtNLM"/>
    </source>
</evidence>
<evidence type="ECO:0000313" key="2">
    <source>
        <dbReference type="Proteomes" id="UP000054011"/>
    </source>
</evidence>
<dbReference type="EMBL" id="LNSV01000006">
    <property type="protein sequence ID" value="KUH39996.1"/>
    <property type="molecule type" value="Genomic_DNA"/>
</dbReference>
<gene>
    <name evidence="1" type="ORF">ATE80_04190</name>
</gene>
<organism evidence="1 2">
    <name type="scientific">Streptomyces kanasensis</name>
    <dbReference type="NCBI Taxonomy" id="936756"/>
    <lineage>
        <taxon>Bacteria</taxon>
        <taxon>Bacillati</taxon>
        <taxon>Actinomycetota</taxon>
        <taxon>Actinomycetes</taxon>
        <taxon>Kitasatosporales</taxon>
        <taxon>Streptomycetaceae</taxon>
        <taxon>Streptomyces</taxon>
    </lineage>
</organism>